<feature type="transmembrane region" description="Helical" evidence="5">
    <location>
        <begin position="334"/>
        <end position="353"/>
    </location>
</feature>
<feature type="domain" description="Major facilitator superfamily (MFS) profile" evidence="6">
    <location>
        <begin position="9"/>
        <end position="456"/>
    </location>
</feature>
<evidence type="ECO:0000313" key="7">
    <source>
        <dbReference type="EMBL" id="GAP13557.1"/>
    </source>
</evidence>
<feature type="transmembrane region" description="Helical" evidence="5">
    <location>
        <begin position="196"/>
        <end position="215"/>
    </location>
</feature>
<gene>
    <name evidence="7" type="ORF">LARV_01312</name>
</gene>
<evidence type="ECO:0000256" key="1">
    <source>
        <dbReference type="ARBA" id="ARBA00004651"/>
    </source>
</evidence>
<dbReference type="OrthoDB" id="102502at2"/>
<dbReference type="EMBL" id="DF967972">
    <property type="protein sequence ID" value="GAP13557.1"/>
    <property type="molecule type" value="Genomic_DNA"/>
</dbReference>
<dbReference type="SUPFAM" id="SSF103473">
    <property type="entry name" value="MFS general substrate transporter"/>
    <property type="match status" value="1"/>
</dbReference>
<dbReference type="GO" id="GO:0005886">
    <property type="term" value="C:plasma membrane"/>
    <property type="evidence" value="ECO:0007669"/>
    <property type="project" value="UniProtKB-SubCell"/>
</dbReference>
<keyword evidence="4 5" id="KW-0472">Membrane</keyword>
<accession>A0A0S7BIG3</accession>
<dbReference type="InterPro" id="IPR001958">
    <property type="entry name" value="Tet-R_TetA/multi-R_MdtG-like"/>
</dbReference>
<evidence type="ECO:0000259" key="6">
    <source>
        <dbReference type="PROSITE" id="PS50850"/>
    </source>
</evidence>
<dbReference type="RefSeq" id="WP_075072891.1">
    <property type="nucleotide sequence ID" value="NZ_DF967972.1"/>
</dbReference>
<feature type="transmembrane region" description="Helical" evidence="5">
    <location>
        <begin position="227"/>
        <end position="249"/>
    </location>
</feature>
<evidence type="ECO:0000256" key="5">
    <source>
        <dbReference type="SAM" id="Phobius"/>
    </source>
</evidence>
<dbReference type="Gene3D" id="1.20.1720.10">
    <property type="entry name" value="Multidrug resistance protein D"/>
    <property type="match status" value="1"/>
</dbReference>
<feature type="transmembrane region" description="Helical" evidence="5">
    <location>
        <begin position="163"/>
        <end position="184"/>
    </location>
</feature>
<evidence type="ECO:0000256" key="4">
    <source>
        <dbReference type="ARBA" id="ARBA00023136"/>
    </source>
</evidence>
<reference evidence="7" key="1">
    <citation type="submission" date="2015-07" db="EMBL/GenBank/DDBJ databases">
        <title>Draft Genome Sequences of Anaerolinea thermolimosa IMO-1, Bellilinea caldifistulae GOMI-1, Leptolinea tardivitalis YMTK-2, Levilinea saccharolytica KIBI-1,Longilinea arvoryzae KOME-1, Previously Described as Members of the Anaerolineaceae (Chloroflexi).</title>
        <authorList>
            <person name="Sekiguchi Y."/>
            <person name="Ohashi A."/>
            <person name="Matsuura N."/>
            <person name="Tourlousse M.D."/>
        </authorList>
    </citation>
    <scope>NUCLEOTIDE SEQUENCE [LARGE SCALE GENOMIC DNA]</scope>
    <source>
        <strain evidence="7">KOME-1</strain>
    </source>
</reference>
<dbReference type="PANTHER" id="PTHR23501">
    <property type="entry name" value="MAJOR FACILITATOR SUPERFAMILY"/>
    <property type="match status" value="1"/>
</dbReference>
<feature type="transmembrane region" description="Helical" evidence="5">
    <location>
        <begin position="400"/>
        <end position="421"/>
    </location>
</feature>
<evidence type="ECO:0000256" key="3">
    <source>
        <dbReference type="ARBA" id="ARBA00022989"/>
    </source>
</evidence>
<feature type="transmembrane region" description="Helical" evidence="5">
    <location>
        <begin position="9"/>
        <end position="32"/>
    </location>
</feature>
<feature type="transmembrane region" description="Helical" evidence="5">
    <location>
        <begin position="74"/>
        <end position="92"/>
    </location>
</feature>
<dbReference type="PRINTS" id="PR01035">
    <property type="entry name" value="TCRTETA"/>
</dbReference>
<feature type="transmembrane region" description="Helical" evidence="5">
    <location>
        <begin position="359"/>
        <end position="379"/>
    </location>
</feature>
<evidence type="ECO:0000256" key="2">
    <source>
        <dbReference type="ARBA" id="ARBA00022692"/>
    </source>
</evidence>
<dbReference type="CDD" id="cd17321">
    <property type="entry name" value="MFS_MMR_MDR_like"/>
    <property type="match status" value="1"/>
</dbReference>
<dbReference type="InterPro" id="IPR036259">
    <property type="entry name" value="MFS_trans_sf"/>
</dbReference>
<feature type="transmembrane region" description="Helical" evidence="5">
    <location>
        <begin position="270"/>
        <end position="300"/>
    </location>
</feature>
<organism evidence="7">
    <name type="scientific">Longilinea arvoryzae</name>
    <dbReference type="NCBI Taxonomy" id="360412"/>
    <lineage>
        <taxon>Bacteria</taxon>
        <taxon>Bacillati</taxon>
        <taxon>Chloroflexota</taxon>
        <taxon>Anaerolineae</taxon>
        <taxon>Anaerolineales</taxon>
        <taxon>Anaerolineaceae</taxon>
        <taxon>Longilinea</taxon>
    </lineage>
</organism>
<dbReference type="Pfam" id="PF07690">
    <property type="entry name" value="MFS_1"/>
    <property type="match status" value="1"/>
</dbReference>
<sequence length="472" mass="50122">MNDKSRNKILLVLFLGVLMGALDIAIVAPALPSIQKYFGVGERILAWTFTIYVLFNLIGTPLMAKLSDKFSRRFIYILDVVLFVLGSIVVALSPQKSFAVMLAGRALQGFGAGGIFPVASAVIGDTFPPENRGRALGLIGAVFGLAFLVGPVLGGVILSITTWQWLFIINLPIALVVIVMGWRLLPSKGSGSQLRFDWNGLLILSVLLASLTYALNQIDTQHFFSSLVSVRVLPFLLLGLVLMLVFPTIERKASDPIVNMSLFHSRQIRLSSFLSAGAGLGESGLSFMPALAVAALPGIINSHTSSYMILPVVLAMSVGSPLVGRLMDRFGSKVMVISGTLLLAVGMMLLSTSAISETLWGFILSGVVIGFGLSSLLGAPMRYIMLNETTARDRTSAQGLISLFTSIGQLASSALIGAVAASKGGGVAGYGGAYRVVGFMAVIMIVLALGLKNRQHELLTVQNNQLDTQAES</sequence>
<evidence type="ECO:0000313" key="8">
    <source>
        <dbReference type="Proteomes" id="UP000055060"/>
    </source>
</evidence>
<keyword evidence="2 5" id="KW-0812">Transmembrane</keyword>
<dbReference type="InterPro" id="IPR020846">
    <property type="entry name" value="MFS_dom"/>
</dbReference>
<feature type="transmembrane region" description="Helical" evidence="5">
    <location>
        <begin position="135"/>
        <end position="157"/>
    </location>
</feature>
<keyword evidence="3 5" id="KW-1133">Transmembrane helix</keyword>
<comment type="subcellular location">
    <subcellularLocation>
        <location evidence="1">Cell membrane</location>
        <topology evidence="1">Multi-pass membrane protein</topology>
    </subcellularLocation>
</comment>
<proteinExistence type="predicted"/>
<feature type="transmembrane region" description="Helical" evidence="5">
    <location>
        <begin position="98"/>
        <end position="123"/>
    </location>
</feature>
<dbReference type="STRING" id="360412.LARV_01312"/>
<feature type="transmembrane region" description="Helical" evidence="5">
    <location>
        <begin position="44"/>
        <end position="62"/>
    </location>
</feature>
<feature type="transmembrane region" description="Helical" evidence="5">
    <location>
        <begin position="433"/>
        <end position="451"/>
    </location>
</feature>
<keyword evidence="8" id="KW-1185">Reference proteome</keyword>
<dbReference type="Proteomes" id="UP000055060">
    <property type="component" value="Unassembled WGS sequence"/>
</dbReference>
<dbReference type="AlphaFoldDB" id="A0A0S7BIG3"/>
<dbReference type="GO" id="GO:0022857">
    <property type="term" value="F:transmembrane transporter activity"/>
    <property type="evidence" value="ECO:0007669"/>
    <property type="project" value="InterPro"/>
</dbReference>
<dbReference type="PROSITE" id="PS50850">
    <property type="entry name" value="MFS"/>
    <property type="match status" value="1"/>
</dbReference>
<dbReference type="Gene3D" id="1.20.1250.20">
    <property type="entry name" value="MFS general substrate transporter like domains"/>
    <property type="match status" value="1"/>
</dbReference>
<protein>
    <submittedName>
        <fullName evidence="7">Arabinose efflux permease</fullName>
    </submittedName>
</protein>
<dbReference type="PANTHER" id="PTHR23501:SF190">
    <property type="entry name" value="MAJOR FACILITATOR SUPERFAMILY MFS_1"/>
    <property type="match status" value="1"/>
</dbReference>
<name>A0A0S7BIG3_9CHLR</name>
<feature type="transmembrane region" description="Helical" evidence="5">
    <location>
        <begin position="306"/>
        <end position="327"/>
    </location>
</feature>
<dbReference type="InterPro" id="IPR011701">
    <property type="entry name" value="MFS"/>
</dbReference>